<dbReference type="GO" id="GO:0043565">
    <property type="term" value="F:sequence-specific DNA binding"/>
    <property type="evidence" value="ECO:0007669"/>
    <property type="project" value="InterPro"/>
</dbReference>
<dbReference type="Proteomes" id="UP000185895">
    <property type="component" value="Unassembled WGS sequence"/>
</dbReference>
<dbReference type="Gene3D" id="1.10.10.60">
    <property type="entry name" value="Homeodomain-like"/>
    <property type="match status" value="1"/>
</dbReference>
<keyword evidence="6" id="KW-1185">Reference proteome</keyword>
<dbReference type="RefSeq" id="WP_070070169.1">
    <property type="nucleotide sequence ID" value="NZ_MKKK01000034.1"/>
</dbReference>
<keyword evidence="3" id="KW-0804">Transcription</keyword>
<evidence type="ECO:0000256" key="1">
    <source>
        <dbReference type="ARBA" id="ARBA00023015"/>
    </source>
</evidence>
<reference evidence="5 6" key="1">
    <citation type="submission" date="2016-09" db="EMBL/GenBank/DDBJ databases">
        <authorList>
            <person name="Capua I."/>
            <person name="De Benedictis P."/>
            <person name="Joannis T."/>
            <person name="Lombin L.H."/>
            <person name="Cattoli G."/>
        </authorList>
    </citation>
    <scope>NUCLEOTIDE SEQUENCE [LARGE SCALE GENOMIC DNA]</scope>
    <source>
        <strain evidence="5 6">ANC 4671</strain>
    </source>
</reference>
<sequence>MPCNEYDKFYRASNIQEASYHTMLLDSWDLSYNQTTSGRFQSCLNEINFEGIQLYEESFIPSIFQKGSAKPLCISLGMFMHLDEPAVWKGKQIKDKHILSIISGEEIMLHTPQNSTFFALSAPLELFETQYDEILHHSSKVLTNLEIIQQLHPKFCSLFHALLNQPMLIATKKSRSQIKLEMIELIKTYLDHLTDHPNKFKVSTKKAHQIVKQAIEAVQNTDEYNLSINDLCSLTYTCRRTLQNSFEQVTGLSPALFFKYMRLNAVRKVLAQSEEIISISEVAMNFGFWHLSQFSSDYKRLFAESPSETLRINRRIKHLFH</sequence>
<dbReference type="PROSITE" id="PS00041">
    <property type="entry name" value="HTH_ARAC_FAMILY_1"/>
    <property type="match status" value="1"/>
</dbReference>
<dbReference type="PROSITE" id="PS01124">
    <property type="entry name" value="HTH_ARAC_FAMILY_2"/>
    <property type="match status" value="1"/>
</dbReference>
<evidence type="ECO:0000313" key="5">
    <source>
        <dbReference type="EMBL" id="OEY94362.1"/>
    </source>
</evidence>
<comment type="caution">
    <text evidence="5">The sequence shown here is derived from an EMBL/GenBank/DDBJ whole genome shotgun (WGS) entry which is preliminary data.</text>
</comment>
<dbReference type="EMBL" id="MKKK01000034">
    <property type="protein sequence ID" value="OEY94362.1"/>
    <property type="molecule type" value="Genomic_DNA"/>
</dbReference>
<dbReference type="PANTHER" id="PTHR46796:SF12">
    <property type="entry name" value="HTH-TYPE DNA-BINDING TRANSCRIPTIONAL ACTIVATOR EUTR"/>
    <property type="match status" value="1"/>
</dbReference>
<dbReference type="SMART" id="SM00342">
    <property type="entry name" value="HTH_ARAC"/>
    <property type="match status" value="1"/>
</dbReference>
<dbReference type="InterPro" id="IPR018062">
    <property type="entry name" value="HTH_AraC-typ_CS"/>
</dbReference>
<name>A0A1E7R4X7_9GAMM</name>
<protein>
    <recommendedName>
        <fullName evidence="4">HTH araC/xylS-type domain-containing protein</fullName>
    </recommendedName>
</protein>
<dbReference type="AlphaFoldDB" id="A0A1E7R4X7"/>
<organism evidence="5 6">
    <name type="scientific">Acinetobacter qingfengensis</name>
    <dbReference type="NCBI Taxonomy" id="1262585"/>
    <lineage>
        <taxon>Bacteria</taxon>
        <taxon>Pseudomonadati</taxon>
        <taxon>Pseudomonadota</taxon>
        <taxon>Gammaproteobacteria</taxon>
        <taxon>Moraxellales</taxon>
        <taxon>Moraxellaceae</taxon>
        <taxon>Acinetobacter</taxon>
    </lineage>
</organism>
<proteinExistence type="predicted"/>
<dbReference type="GO" id="GO:0003700">
    <property type="term" value="F:DNA-binding transcription factor activity"/>
    <property type="evidence" value="ECO:0007669"/>
    <property type="project" value="InterPro"/>
</dbReference>
<feature type="domain" description="HTH araC/xylS-type" evidence="4">
    <location>
        <begin position="212"/>
        <end position="312"/>
    </location>
</feature>
<dbReference type="PANTHER" id="PTHR46796">
    <property type="entry name" value="HTH-TYPE TRANSCRIPTIONAL ACTIVATOR RHAS-RELATED"/>
    <property type="match status" value="1"/>
</dbReference>
<dbReference type="InterPro" id="IPR050204">
    <property type="entry name" value="AraC_XylS_family_regulators"/>
</dbReference>
<gene>
    <name evidence="5" type="ORF">BJI46_03195</name>
</gene>
<dbReference type="STRING" id="1262585.BJI46_03195"/>
<dbReference type="OrthoDB" id="34150at2"/>
<evidence type="ECO:0000313" key="6">
    <source>
        <dbReference type="Proteomes" id="UP000185895"/>
    </source>
</evidence>
<evidence type="ECO:0000256" key="3">
    <source>
        <dbReference type="ARBA" id="ARBA00023163"/>
    </source>
</evidence>
<dbReference type="Pfam" id="PF12833">
    <property type="entry name" value="HTH_18"/>
    <property type="match status" value="1"/>
</dbReference>
<keyword evidence="2" id="KW-0238">DNA-binding</keyword>
<keyword evidence="1" id="KW-0805">Transcription regulation</keyword>
<evidence type="ECO:0000256" key="2">
    <source>
        <dbReference type="ARBA" id="ARBA00023125"/>
    </source>
</evidence>
<evidence type="ECO:0000259" key="4">
    <source>
        <dbReference type="PROSITE" id="PS01124"/>
    </source>
</evidence>
<dbReference type="InterPro" id="IPR018060">
    <property type="entry name" value="HTH_AraC"/>
</dbReference>
<accession>A0A1E7R4X7</accession>